<protein>
    <submittedName>
        <fullName evidence="3">Uncharacterized protein</fullName>
    </submittedName>
</protein>
<keyword evidence="2" id="KW-1133">Transmembrane helix</keyword>
<evidence type="ECO:0000313" key="4">
    <source>
        <dbReference type="Proteomes" id="UP000824014"/>
    </source>
</evidence>
<gene>
    <name evidence="3" type="ORF">H9816_06155</name>
</gene>
<reference evidence="3" key="1">
    <citation type="journal article" date="2021" name="PeerJ">
        <title>Extensive microbial diversity within the chicken gut microbiome revealed by metagenomics and culture.</title>
        <authorList>
            <person name="Gilroy R."/>
            <person name="Ravi A."/>
            <person name="Getino M."/>
            <person name="Pursley I."/>
            <person name="Horton D.L."/>
            <person name="Alikhan N.F."/>
            <person name="Baker D."/>
            <person name="Gharbi K."/>
            <person name="Hall N."/>
            <person name="Watson M."/>
            <person name="Adriaenssens E.M."/>
            <person name="Foster-Nyarko E."/>
            <person name="Jarju S."/>
            <person name="Secka A."/>
            <person name="Antonio M."/>
            <person name="Oren A."/>
            <person name="Chaudhuri R.R."/>
            <person name="La Ragione R."/>
            <person name="Hildebrand F."/>
            <person name="Pallen M.J."/>
        </authorList>
    </citation>
    <scope>NUCLEOTIDE SEQUENCE</scope>
    <source>
        <strain evidence="3">ChiHjej11B10-19426</strain>
    </source>
</reference>
<organism evidence="3 4">
    <name type="scientific">Candidatus Tidjanibacter faecipullorum</name>
    <dbReference type="NCBI Taxonomy" id="2838766"/>
    <lineage>
        <taxon>Bacteria</taxon>
        <taxon>Pseudomonadati</taxon>
        <taxon>Bacteroidota</taxon>
        <taxon>Bacteroidia</taxon>
        <taxon>Bacteroidales</taxon>
        <taxon>Rikenellaceae</taxon>
        <taxon>Tidjanibacter</taxon>
    </lineage>
</organism>
<feature type="transmembrane region" description="Helical" evidence="2">
    <location>
        <begin position="36"/>
        <end position="56"/>
    </location>
</feature>
<dbReference type="AlphaFoldDB" id="A0A9D2DEL4"/>
<evidence type="ECO:0000313" key="3">
    <source>
        <dbReference type="EMBL" id="HIZ15475.1"/>
    </source>
</evidence>
<evidence type="ECO:0000256" key="1">
    <source>
        <dbReference type="SAM" id="MobiDB-lite"/>
    </source>
</evidence>
<feature type="transmembrane region" description="Helical" evidence="2">
    <location>
        <begin position="92"/>
        <end position="121"/>
    </location>
</feature>
<feature type="region of interest" description="Disordered" evidence="1">
    <location>
        <begin position="170"/>
        <end position="192"/>
    </location>
</feature>
<feature type="transmembrane region" description="Helical" evidence="2">
    <location>
        <begin position="6"/>
        <end position="24"/>
    </location>
</feature>
<dbReference type="EMBL" id="DXCC01000020">
    <property type="protein sequence ID" value="HIZ15475.1"/>
    <property type="molecule type" value="Genomic_DNA"/>
</dbReference>
<sequence length="192" mass="21553">MGWIVTILSFAYLLLLLYTQLLMLRHFIAELSDNRLARIGWLVLYAALSVALTYALSTNGRYWLAPVAVVALWFFTRRFLIRNNATAWRFIGYTGVVFGGIIMFFLQTIGAILIAFLLIFLVRGFGESQGSGFPMTDTPAPDDGMLERAADGTPFVRHSDGTSTQLRDLGNGDFQDFNGNPWHDNGDGYMHR</sequence>
<reference evidence="3" key="2">
    <citation type="submission" date="2021-04" db="EMBL/GenBank/DDBJ databases">
        <authorList>
            <person name="Gilroy R."/>
        </authorList>
    </citation>
    <scope>NUCLEOTIDE SEQUENCE</scope>
    <source>
        <strain evidence="3">ChiHjej11B10-19426</strain>
    </source>
</reference>
<comment type="caution">
    <text evidence="3">The sequence shown here is derived from an EMBL/GenBank/DDBJ whole genome shotgun (WGS) entry which is preliminary data.</text>
</comment>
<dbReference type="Proteomes" id="UP000824014">
    <property type="component" value="Unassembled WGS sequence"/>
</dbReference>
<keyword evidence="2" id="KW-0812">Transmembrane</keyword>
<name>A0A9D2DEL4_9BACT</name>
<keyword evidence="2" id="KW-0472">Membrane</keyword>
<accession>A0A9D2DEL4</accession>
<proteinExistence type="predicted"/>
<feature type="transmembrane region" description="Helical" evidence="2">
    <location>
        <begin position="62"/>
        <end position="80"/>
    </location>
</feature>
<evidence type="ECO:0000256" key="2">
    <source>
        <dbReference type="SAM" id="Phobius"/>
    </source>
</evidence>